<dbReference type="Pfam" id="PF02812">
    <property type="entry name" value="ELFV_dehydrog_N"/>
    <property type="match status" value="1"/>
</dbReference>
<dbReference type="InterPro" id="IPR016211">
    <property type="entry name" value="Glu/Phe/Leu/Val/Trp_DH_bac/arc"/>
</dbReference>
<dbReference type="InterPro" id="IPR033524">
    <property type="entry name" value="Glu/Leu/Phe/Val_DH_AS"/>
</dbReference>
<evidence type="ECO:0000256" key="2">
    <source>
        <dbReference type="ARBA" id="ARBA00023002"/>
    </source>
</evidence>
<dbReference type="FunFam" id="3.40.50.10860:FF:000010">
    <property type="entry name" value="Leucine dehydrogenase"/>
    <property type="match status" value="1"/>
</dbReference>
<dbReference type="GO" id="GO:0000166">
    <property type="term" value="F:nucleotide binding"/>
    <property type="evidence" value="ECO:0007669"/>
    <property type="project" value="UniProtKB-KW"/>
</dbReference>
<dbReference type="InterPro" id="IPR036291">
    <property type="entry name" value="NAD(P)-bd_dom_sf"/>
</dbReference>
<dbReference type="PANTHER" id="PTHR42722">
    <property type="entry name" value="LEUCINE DEHYDROGENASE"/>
    <property type="match status" value="1"/>
</dbReference>
<dbReference type="SMART" id="SM00839">
    <property type="entry name" value="ELFV_dehydrog"/>
    <property type="match status" value="1"/>
</dbReference>
<dbReference type="OrthoDB" id="9803297at2"/>
<dbReference type="PANTHER" id="PTHR42722:SF1">
    <property type="entry name" value="VALINE DEHYDROGENASE"/>
    <property type="match status" value="1"/>
</dbReference>
<dbReference type="InterPro" id="IPR006095">
    <property type="entry name" value="Glu/Leu/Phe/Val/Trp_DH"/>
</dbReference>
<sequence>MDILKELERFGCEQLVICRDPASGLSAVIAIHNTKLGPALGGCRMWPYASAELAVTDALRLAKGMTYKAAVSGLRYGGGKAVIIGDPATDSKEALFRAFGRYVQHLQGRYITGIDLGTTVQDMDWIQIETEYVTDVTGSLGSFGEYTAEMTAYGVFLGIKASVGNVFGSEILKDMTAAVQGLGKVGFFLCRYLHEAGAQLIVTDIHEGRLNRVVSAFGARAVAPAKIYGQVCDVFAPCALGGVINDQTLALLKCKIVAGAANNQLAEERHGDALHSLGILYAPDYVINAGGIITTAADLEGYDAAYAKQRVAHISRTIARVFHTAEAQGIAPSASADRMAEELLGKA</sequence>
<evidence type="ECO:0000313" key="9">
    <source>
        <dbReference type="Proteomes" id="UP000295636"/>
    </source>
</evidence>
<protein>
    <submittedName>
        <fullName evidence="8">Glu/Leu/Phe/Val dehydrogenase</fullName>
    </submittedName>
</protein>
<dbReference type="CDD" id="cd01075">
    <property type="entry name" value="NAD_bind_Leu_Phe_Val_DH"/>
    <property type="match status" value="1"/>
</dbReference>
<evidence type="ECO:0000256" key="1">
    <source>
        <dbReference type="ARBA" id="ARBA00006382"/>
    </source>
</evidence>
<evidence type="ECO:0000313" key="8">
    <source>
        <dbReference type="EMBL" id="TDG00249.1"/>
    </source>
</evidence>
<feature type="active site" description="Proton donor/acceptor" evidence="4">
    <location>
        <position position="80"/>
    </location>
</feature>
<dbReference type="Proteomes" id="UP000295636">
    <property type="component" value="Unassembled WGS sequence"/>
</dbReference>
<keyword evidence="2 6" id="KW-0560">Oxidoreductase</keyword>
<dbReference type="GO" id="GO:0006520">
    <property type="term" value="P:amino acid metabolic process"/>
    <property type="evidence" value="ECO:0007669"/>
    <property type="project" value="InterPro"/>
</dbReference>
<comment type="caution">
    <text evidence="8">The sequence shown here is derived from an EMBL/GenBank/DDBJ whole genome shotgun (WGS) entry which is preliminary data.</text>
</comment>
<evidence type="ECO:0000259" key="7">
    <source>
        <dbReference type="SMART" id="SM00839"/>
    </source>
</evidence>
<dbReference type="InterPro" id="IPR046346">
    <property type="entry name" value="Aminoacid_DH-like_N_sf"/>
</dbReference>
<dbReference type="Gene3D" id="3.40.50.720">
    <property type="entry name" value="NAD(P)-binding Rossmann-like Domain"/>
    <property type="match status" value="1"/>
</dbReference>
<dbReference type="EMBL" id="SMRT01000001">
    <property type="protein sequence ID" value="TDG00249.1"/>
    <property type="molecule type" value="Genomic_DNA"/>
</dbReference>
<keyword evidence="9" id="KW-1185">Reference proteome</keyword>
<dbReference type="RefSeq" id="WP_133224958.1">
    <property type="nucleotide sequence ID" value="NZ_SMRT01000001.1"/>
</dbReference>
<dbReference type="PIRSF" id="PIRSF000188">
    <property type="entry name" value="Phe_leu_dh"/>
    <property type="match status" value="1"/>
</dbReference>
<dbReference type="PROSITE" id="PS00074">
    <property type="entry name" value="GLFV_DEHYDROGENASE"/>
    <property type="match status" value="1"/>
</dbReference>
<dbReference type="InterPro" id="IPR006097">
    <property type="entry name" value="Glu/Leu/Phe/Val/Trp_DH_dimer"/>
</dbReference>
<evidence type="ECO:0000256" key="3">
    <source>
        <dbReference type="ARBA" id="ARBA00023027"/>
    </source>
</evidence>
<reference evidence="8 9" key="1">
    <citation type="submission" date="2019-03" db="EMBL/GenBank/DDBJ databases">
        <title>This is whole genome sequence of Paenibacillus sp MS74 strain.</title>
        <authorList>
            <person name="Trinh H.N."/>
        </authorList>
    </citation>
    <scope>NUCLEOTIDE SEQUENCE [LARGE SCALE GENOMIC DNA]</scope>
    <source>
        <strain evidence="8 9">MS74</strain>
    </source>
</reference>
<name>A0A4R5KYD6_9BACL</name>
<comment type="similarity">
    <text evidence="1 6">Belongs to the Glu/Leu/Phe/Val dehydrogenases family.</text>
</comment>
<dbReference type="GO" id="GO:0016639">
    <property type="term" value="F:oxidoreductase activity, acting on the CH-NH2 group of donors, NAD or NADP as acceptor"/>
    <property type="evidence" value="ECO:0007669"/>
    <property type="project" value="InterPro"/>
</dbReference>
<dbReference type="Gene3D" id="3.40.50.10860">
    <property type="entry name" value="Leucine Dehydrogenase, chain A, domain 1"/>
    <property type="match status" value="1"/>
</dbReference>
<keyword evidence="3 5" id="KW-0520">NAD</keyword>
<keyword evidence="5" id="KW-0547">Nucleotide-binding</keyword>
<feature type="binding site" evidence="5">
    <location>
        <begin position="181"/>
        <end position="186"/>
    </location>
    <ligand>
        <name>NAD(+)</name>
        <dbReference type="ChEBI" id="CHEBI:57540"/>
    </ligand>
</feature>
<proteinExistence type="inferred from homology"/>
<dbReference type="PRINTS" id="PR00082">
    <property type="entry name" value="GLFDHDRGNASE"/>
</dbReference>
<accession>A0A4R5KYD6</accession>
<feature type="domain" description="Glutamate/phenylalanine/leucine/valine/L-tryptophan dehydrogenase C-terminal" evidence="7">
    <location>
        <begin position="144"/>
        <end position="347"/>
    </location>
</feature>
<gene>
    <name evidence="8" type="ORF">E1757_00995</name>
</gene>
<evidence type="ECO:0000256" key="6">
    <source>
        <dbReference type="RuleBase" id="RU004417"/>
    </source>
</evidence>
<evidence type="ECO:0000256" key="4">
    <source>
        <dbReference type="PIRSR" id="PIRSR000188-1"/>
    </source>
</evidence>
<dbReference type="SUPFAM" id="SSF51735">
    <property type="entry name" value="NAD(P)-binding Rossmann-fold domains"/>
    <property type="match status" value="1"/>
</dbReference>
<dbReference type="InterPro" id="IPR006096">
    <property type="entry name" value="Glu/Leu/Phe/Val/Trp_DH_C"/>
</dbReference>
<organism evidence="8 9">
    <name type="scientific">Paenibacillus piri</name>
    <dbReference type="NCBI Taxonomy" id="2547395"/>
    <lineage>
        <taxon>Bacteria</taxon>
        <taxon>Bacillati</taxon>
        <taxon>Bacillota</taxon>
        <taxon>Bacilli</taxon>
        <taxon>Bacillales</taxon>
        <taxon>Paenibacillaceae</taxon>
        <taxon>Paenibacillus</taxon>
    </lineage>
</organism>
<evidence type="ECO:0000256" key="5">
    <source>
        <dbReference type="PIRSR" id="PIRSR000188-2"/>
    </source>
</evidence>
<dbReference type="AlphaFoldDB" id="A0A4R5KYD6"/>
<dbReference type="SUPFAM" id="SSF53223">
    <property type="entry name" value="Aminoacid dehydrogenase-like, N-terminal domain"/>
    <property type="match status" value="1"/>
</dbReference>
<dbReference type="Pfam" id="PF00208">
    <property type="entry name" value="ELFV_dehydrog"/>
    <property type="match status" value="1"/>
</dbReference>